<sequence>FSLSDLVSEPSSSSVTMAEVKNTISRDTDLNVQTLLAATKSLELKLYAKFDEFLWDLHQVLIQLLTLTTDVPVALRDLHPRARGVLETPFDPCLGRNRDREFVRPLPATDRGQCFLQRPIYGDYGIDLGDYGIDLGDSESEEEVAPWDFG</sequence>
<proteinExistence type="predicted"/>
<comment type="caution">
    <text evidence="1">The sequence shown here is derived from an EMBL/GenBank/DDBJ whole genome shotgun (WGS) entry which is preliminary data.</text>
</comment>
<name>A0A2P5D919_PARAD</name>
<keyword evidence="2" id="KW-1185">Reference proteome</keyword>
<accession>A0A2P5D919</accession>
<feature type="non-terminal residue" evidence="1">
    <location>
        <position position="1"/>
    </location>
</feature>
<dbReference type="AlphaFoldDB" id="A0A2P5D919"/>
<gene>
    <name evidence="1" type="ORF">PanWU01x14_085520</name>
</gene>
<reference evidence="2" key="1">
    <citation type="submission" date="2016-06" db="EMBL/GenBank/DDBJ databases">
        <title>Parallel loss of symbiosis genes in relatives of nitrogen-fixing non-legume Parasponia.</title>
        <authorList>
            <person name="Van Velzen R."/>
            <person name="Holmer R."/>
            <person name="Bu F."/>
            <person name="Rutten L."/>
            <person name="Van Zeijl A."/>
            <person name="Liu W."/>
            <person name="Santuari L."/>
            <person name="Cao Q."/>
            <person name="Sharma T."/>
            <person name="Shen D."/>
            <person name="Roswanjaya Y."/>
            <person name="Wardhani T."/>
            <person name="Kalhor M.S."/>
            <person name="Jansen J."/>
            <person name="Van den Hoogen J."/>
            <person name="Gungor B."/>
            <person name="Hartog M."/>
            <person name="Hontelez J."/>
            <person name="Verver J."/>
            <person name="Yang W.-C."/>
            <person name="Schijlen E."/>
            <person name="Repin R."/>
            <person name="Schilthuizen M."/>
            <person name="Schranz E."/>
            <person name="Heidstra R."/>
            <person name="Miyata K."/>
            <person name="Fedorova E."/>
            <person name="Kohlen W."/>
            <person name="Bisseling T."/>
            <person name="Smit S."/>
            <person name="Geurts R."/>
        </authorList>
    </citation>
    <scope>NUCLEOTIDE SEQUENCE [LARGE SCALE GENOMIC DNA]</scope>
    <source>
        <strain evidence="2">cv. WU1-14</strain>
    </source>
</reference>
<evidence type="ECO:0000313" key="1">
    <source>
        <dbReference type="EMBL" id="PON69768.1"/>
    </source>
</evidence>
<evidence type="ECO:0000313" key="2">
    <source>
        <dbReference type="Proteomes" id="UP000237105"/>
    </source>
</evidence>
<protein>
    <submittedName>
        <fullName evidence="1">Uncharacterized protein</fullName>
    </submittedName>
</protein>
<organism evidence="1 2">
    <name type="scientific">Parasponia andersonii</name>
    <name type="common">Sponia andersonii</name>
    <dbReference type="NCBI Taxonomy" id="3476"/>
    <lineage>
        <taxon>Eukaryota</taxon>
        <taxon>Viridiplantae</taxon>
        <taxon>Streptophyta</taxon>
        <taxon>Embryophyta</taxon>
        <taxon>Tracheophyta</taxon>
        <taxon>Spermatophyta</taxon>
        <taxon>Magnoliopsida</taxon>
        <taxon>eudicotyledons</taxon>
        <taxon>Gunneridae</taxon>
        <taxon>Pentapetalae</taxon>
        <taxon>rosids</taxon>
        <taxon>fabids</taxon>
        <taxon>Rosales</taxon>
        <taxon>Cannabaceae</taxon>
        <taxon>Parasponia</taxon>
    </lineage>
</organism>
<dbReference type="EMBL" id="JXTB01000054">
    <property type="protein sequence ID" value="PON69768.1"/>
    <property type="molecule type" value="Genomic_DNA"/>
</dbReference>
<dbReference type="Proteomes" id="UP000237105">
    <property type="component" value="Unassembled WGS sequence"/>
</dbReference>